<dbReference type="EMBL" id="LT960614">
    <property type="protein sequence ID" value="SON54506.1"/>
    <property type="molecule type" value="Genomic_DNA"/>
</dbReference>
<dbReference type="InterPro" id="IPR036866">
    <property type="entry name" value="RibonucZ/Hydroxyglut_hydro"/>
</dbReference>
<proteinExistence type="inferred from homology"/>
<dbReference type="GO" id="GO:0017001">
    <property type="term" value="P:antibiotic catabolic process"/>
    <property type="evidence" value="ECO:0007669"/>
    <property type="project" value="UniProtKB-ARBA"/>
</dbReference>
<evidence type="ECO:0000259" key="2">
    <source>
        <dbReference type="SMART" id="SM00849"/>
    </source>
</evidence>
<dbReference type="SMART" id="SM00849">
    <property type="entry name" value="Lactamase_B"/>
    <property type="match status" value="1"/>
</dbReference>
<evidence type="ECO:0000313" key="3">
    <source>
        <dbReference type="EMBL" id="SON54506.1"/>
    </source>
</evidence>
<dbReference type="Proteomes" id="UP000223606">
    <property type="component" value="Chromosome 1"/>
</dbReference>
<dbReference type="Gene3D" id="3.60.15.10">
    <property type="entry name" value="Ribonuclease Z/Hydroxyacylglutathione hydrolase-like"/>
    <property type="match status" value="1"/>
</dbReference>
<dbReference type="EC" id="3.5.2.6" evidence="3"/>
<dbReference type="OrthoDB" id="420651at2"/>
<dbReference type="KEGG" id="hdi:HDIA_0965"/>
<comment type="similarity">
    <text evidence="1">Belongs to the metallo-beta-lactamase superfamily. Class-B beta-lactamase family.</text>
</comment>
<dbReference type="Pfam" id="PF00753">
    <property type="entry name" value="Lactamase_B"/>
    <property type="match status" value="1"/>
</dbReference>
<sequence length="294" mass="32259">MASMTETLRILNPSPGVYAYYDGRVPGKRLHSDGPNWLDDGAYSLGIASYAIVDGTEALVYDTHISLDHARLIHDHLTGLGVTSIRVVLSHWHDDHIAGNEVFADCEIIALEETAQLLQENKAKLEAEDPPIKPLVMPNRLFKGRLDLVVGSRAVELHHFEIHSPDGCVMLLPDAGLLFAGDTLEDTVTYISAPERAEIHIEELKRLAALPFRSILPNHGDEARIAAGGYGPGLIAANRDYIERLLDCRRTGAPADPSLEAFVANDLAAGDILYFEPYESVHRTNIARMLRTAA</sequence>
<dbReference type="RefSeq" id="WP_099554887.1">
    <property type="nucleotide sequence ID" value="NZ_LT960614.1"/>
</dbReference>
<evidence type="ECO:0000313" key="4">
    <source>
        <dbReference type="Proteomes" id="UP000223606"/>
    </source>
</evidence>
<reference evidence="4" key="1">
    <citation type="submission" date="2017-09" db="EMBL/GenBank/DDBJ databases">
        <title>Genome sequence of Nannocystis excedens DSM 71.</title>
        <authorList>
            <person name="Blom J."/>
        </authorList>
    </citation>
    <scope>NUCLEOTIDE SEQUENCE [LARGE SCALE GENOMIC DNA]</scope>
    <source>
        <strain evidence="4">type strain: E19</strain>
    </source>
</reference>
<dbReference type="PANTHER" id="PTHR42951:SF4">
    <property type="entry name" value="ACYL-COENZYME A THIOESTERASE MBLAC2"/>
    <property type="match status" value="1"/>
</dbReference>
<gene>
    <name evidence="3" type="primary">cphA_1</name>
    <name evidence="3" type="ORF">HDIA_0965</name>
</gene>
<accession>A0A2C9D2L3</accession>
<organism evidence="3 4">
    <name type="scientific">Hartmannibacter diazotrophicus</name>
    <dbReference type="NCBI Taxonomy" id="1482074"/>
    <lineage>
        <taxon>Bacteria</taxon>
        <taxon>Pseudomonadati</taxon>
        <taxon>Pseudomonadota</taxon>
        <taxon>Alphaproteobacteria</taxon>
        <taxon>Hyphomicrobiales</taxon>
        <taxon>Pleomorphomonadaceae</taxon>
        <taxon>Hartmannibacter</taxon>
    </lineage>
</organism>
<dbReference type="GO" id="GO:0008800">
    <property type="term" value="F:beta-lactamase activity"/>
    <property type="evidence" value="ECO:0007669"/>
    <property type="project" value="UniProtKB-EC"/>
</dbReference>
<keyword evidence="4" id="KW-1185">Reference proteome</keyword>
<evidence type="ECO:0000256" key="1">
    <source>
        <dbReference type="ARBA" id="ARBA00005250"/>
    </source>
</evidence>
<dbReference type="InterPro" id="IPR050855">
    <property type="entry name" value="NDM-1-like"/>
</dbReference>
<keyword evidence="3" id="KW-0378">Hydrolase</keyword>
<dbReference type="AlphaFoldDB" id="A0A2C9D2L3"/>
<feature type="domain" description="Metallo-beta-lactamase" evidence="2">
    <location>
        <begin position="46"/>
        <end position="219"/>
    </location>
</feature>
<protein>
    <submittedName>
        <fullName evidence="3">Beta-lactamase</fullName>
        <ecNumber evidence="3">3.5.2.6</ecNumber>
    </submittedName>
</protein>
<dbReference type="SUPFAM" id="SSF56281">
    <property type="entry name" value="Metallo-hydrolase/oxidoreductase"/>
    <property type="match status" value="1"/>
</dbReference>
<dbReference type="PANTHER" id="PTHR42951">
    <property type="entry name" value="METALLO-BETA-LACTAMASE DOMAIN-CONTAINING"/>
    <property type="match status" value="1"/>
</dbReference>
<name>A0A2C9D2L3_9HYPH</name>
<dbReference type="InterPro" id="IPR001279">
    <property type="entry name" value="Metallo-B-lactamas"/>
</dbReference>